<reference evidence="2 3" key="1">
    <citation type="submission" date="2022-10" db="EMBL/GenBank/DDBJ databases">
        <title>Defluviimonas sp. nov., isolated from ocean surface sediments.</title>
        <authorList>
            <person name="He W."/>
            <person name="Wang L."/>
            <person name="Zhang D.-F."/>
        </authorList>
    </citation>
    <scope>NUCLEOTIDE SEQUENCE [LARGE SCALE GENOMIC DNA]</scope>
    <source>
        <strain evidence="2 3">WL0050</strain>
    </source>
</reference>
<dbReference type="InterPro" id="IPR036844">
    <property type="entry name" value="Hint_dom_sf"/>
</dbReference>
<evidence type="ECO:0000259" key="1">
    <source>
        <dbReference type="Pfam" id="PF13403"/>
    </source>
</evidence>
<proteinExistence type="predicted"/>
<comment type="caution">
    <text evidence="2">The sequence shown here is derived from an EMBL/GenBank/DDBJ whole genome shotgun (WGS) entry which is preliminary data.</text>
</comment>
<evidence type="ECO:0000313" key="2">
    <source>
        <dbReference type="EMBL" id="MCV2870987.1"/>
    </source>
</evidence>
<dbReference type="RefSeq" id="WP_263738180.1">
    <property type="nucleotide sequence ID" value="NZ_JAOWKZ010000001.1"/>
</dbReference>
<feature type="domain" description="Hedgehog/Intein (Hint)" evidence="1">
    <location>
        <begin position="147"/>
        <end position="281"/>
    </location>
</feature>
<sequence length="331" mass="35857">MPDHLWPLPAHTAHAYDADTLRVSSGANLGDPIAQATFCELGDIYRLSSDALARRLMLRPNTDDPALLCIAEGSEIGKPGDAVAVLSVLTLMAPDGDKVETLFVRHDATGAGYALPLSPIAPRTDYTLIASREDMGGIRITDMICTSFAVGTMITLPGGAQRPIEALAPGDEVLTRDHGAQPVRWIGRATMRAIGGFAPIVIAAGTLGNLADLVVSPHHRIFIYQRGRRLGSTAELLVQARYLVDGDRVERREGGFVDYCCLVFDRHEIIYAEGIPAESLMVNEATIRRLPPELADEVRARFPGLSQSQHFGTEAGREMLDDAARRQLLGR</sequence>
<keyword evidence="3" id="KW-1185">Reference proteome</keyword>
<dbReference type="InterPro" id="IPR028992">
    <property type="entry name" value="Hedgehog/Intein_dom"/>
</dbReference>
<dbReference type="SUPFAM" id="SSF51294">
    <property type="entry name" value="Hedgehog/intein (Hint) domain"/>
    <property type="match status" value="1"/>
</dbReference>
<evidence type="ECO:0000313" key="3">
    <source>
        <dbReference type="Proteomes" id="UP001652564"/>
    </source>
</evidence>
<protein>
    <submittedName>
        <fullName evidence="2">Hint domain-containing protein</fullName>
    </submittedName>
</protein>
<accession>A0ABT2ZIP4</accession>
<gene>
    <name evidence="2" type="ORF">OEZ71_01630</name>
</gene>
<dbReference type="Pfam" id="PF13403">
    <property type="entry name" value="Hint_2"/>
    <property type="match status" value="1"/>
</dbReference>
<name>A0ABT2ZIP4_9RHOB</name>
<organism evidence="2 3">
    <name type="scientific">Albidovulum litorale</name>
    <dbReference type="NCBI Taxonomy" id="2984134"/>
    <lineage>
        <taxon>Bacteria</taxon>
        <taxon>Pseudomonadati</taxon>
        <taxon>Pseudomonadota</taxon>
        <taxon>Alphaproteobacteria</taxon>
        <taxon>Rhodobacterales</taxon>
        <taxon>Paracoccaceae</taxon>
        <taxon>Albidovulum</taxon>
    </lineage>
</organism>
<dbReference type="EMBL" id="JAOWKZ010000001">
    <property type="protein sequence ID" value="MCV2870987.1"/>
    <property type="molecule type" value="Genomic_DNA"/>
</dbReference>
<dbReference type="Gene3D" id="2.170.16.10">
    <property type="entry name" value="Hedgehog/Intein (Hint) domain"/>
    <property type="match status" value="1"/>
</dbReference>
<dbReference type="Proteomes" id="UP001652564">
    <property type="component" value="Unassembled WGS sequence"/>
</dbReference>